<organism evidence="2 3">
    <name type="scientific">Anaerotalea alkaliphila</name>
    <dbReference type="NCBI Taxonomy" id="2662126"/>
    <lineage>
        <taxon>Bacteria</taxon>
        <taxon>Bacillati</taxon>
        <taxon>Bacillota</taxon>
        <taxon>Clostridia</taxon>
        <taxon>Eubacteriales</taxon>
        <taxon>Anaerotalea</taxon>
    </lineage>
</organism>
<evidence type="ECO:0000313" key="2">
    <source>
        <dbReference type="EMBL" id="NDL66668.1"/>
    </source>
</evidence>
<keyword evidence="1" id="KW-0472">Membrane</keyword>
<dbReference type="EMBL" id="JAAEEH010000004">
    <property type="protein sequence ID" value="NDL66668.1"/>
    <property type="molecule type" value="Genomic_DNA"/>
</dbReference>
<feature type="transmembrane region" description="Helical" evidence="1">
    <location>
        <begin position="39"/>
        <end position="62"/>
    </location>
</feature>
<keyword evidence="3" id="KW-1185">Reference proteome</keyword>
<evidence type="ECO:0000313" key="3">
    <source>
        <dbReference type="Proteomes" id="UP000461585"/>
    </source>
</evidence>
<dbReference type="RefSeq" id="WP_162369390.1">
    <property type="nucleotide sequence ID" value="NZ_JAAEEH010000004.1"/>
</dbReference>
<proteinExistence type="predicted"/>
<dbReference type="Proteomes" id="UP000461585">
    <property type="component" value="Unassembled WGS sequence"/>
</dbReference>
<keyword evidence="1" id="KW-1133">Transmembrane helix</keyword>
<comment type="caution">
    <text evidence="2">The sequence shown here is derived from an EMBL/GenBank/DDBJ whole genome shotgun (WGS) entry which is preliminary data.</text>
</comment>
<reference evidence="2 3" key="1">
    <citation type="submission" date="2020-01" db="EMBL/GenBank/DDBJ databases">
        <title>Anaeroalcalibacter tamaniensis gen. nov., sp. nov., moderately halophilic strictly anaerobic fermenter bacterium from mud volcano of Taman peninsula.</title>
        <authorList>
            <person name="Frolova A."/>
            <person name="Merkel A.Y."/>
            <person name="Slobodkin A.I."/>
        </authorList>
    </citation>
    <scope>NUCLEOTIDE SEQUENCE [LARGE SCALE GENOMIC DNA]</scope>
    <source>
        <strain evidence="2 3">F-3ap</strain>
    </source>
</reference>
<evidence type="ECO:0000256" key="1">
    <source>
        <dbReference type="SAM" id="Phobius"/>
    </source>
</evidence>
<accession>A0A7X5HU22</accession>
<keyword evidence="1" id="KW-0812">Transmembrane</keyword>
<evidence type="ECO:0008006" key="4">
    <source>
        <dbReference type="Google" id="ProtNLM"/>
    </source>
</evidence>
<sequence>MLERFRRDDLVSMEHLGELLHKLNFKPAIFESDNRKKEYTWLVVALVTLGLVISGLVVYKLFFSNADDFDDEEGFEEDFEDIDYDEDFDDDDDFAEADALQD</sequence>
<dbReference type="AlphaFoldDB" id="A0A7X5HU22"/>
<protein>
    <recommendedName>
        <fullName evidence="4">DUF4366 domain-containing protein</fullName>
    </recommendedName>
</protein>
<gene>
    <name evidence="2" type="ORF">GXN74_02750</name>
</gene>
<name>A0A7X5HU22_9FIRM</name>